<name>A0ABQ4NHB4_9RHOB</name>
<reference evidence="4 5" key="1">
    <citation type="submission" date="2021-05" db="EMBL/GenBank/DDBJ databases">
        <title>Bacteria Genome sequencing.</title>
        <authorList>
            <person name="Takabe Y."/>
            <person name="Nakajima Y."/>
            <person name="Suzuki S."/>
            <person name="Shiozaki T."/>
        </authorList>
    </citation>
    <scope>NUCLEOTIDE SEQUENCE [LARGE SCALE GENOMIC DNA]</scope>
    <source>
        <strain evidence="4 5">AI_62</strain>
    </source>
</reference>
<dbReference type="PROSITE" id="PS00092">
    <property type="entry name" value="N6_MTASE"/>
    <property type="match status" value="1"/>
</dbReference>
<evidence type="ECO:0000256" key="2">
    <source>
        <dbReference type="ARBA" id="ARBA00022691"/>
    </source>
</evidence>
<dbReference type="GO" id="GO:0032259">
    <property type="term" value="P:methylation"/>
    <property type="evidence" value="ECO:0007669"/>
    <property type="project" value="UniProtKB-KW"/>
</dbReference>
<keyword evidence="1 4" id="KW-0808">Transferase</keyword>
<sequence>MTTTRDAFLGGRLHLYQPRDGFRSGSDAVLLAAAVPAQSGQRILDLGCGAGVAMYCLAARVPDLALTGVEREADLIPLAQRNGPAEVVQADVFALPDEVRARQWDHVLTNPPYFVAGAGSAATNQGREAGLREGALGDLARWVRLACKRVAPKGTMTVIARADRLGDILPEVAAALGRVRVLPIAAQPDTTAKRVIVQGTKNARAPLALLPPLILHRGDGGPGYGAQADQILREGATLSLA</sequence>
<dbReference type="InterPro" id="IPR007848">
    <property type="entry name" value="Small_mtfrase_dom"/>
</dbReference>
<evidence type="ECO:0000313" key="4">
    <source>
        <dbReference type="EMBL" id="GIT93818.1"/>
    </source>
</evidence>
<dbReference type="PANTHER" id="PTHR47739">
    <property type="entry name" value="TRNA1(VAL) (ADENINE(37)-N6)-METHYLTRANSFERASE"/>
    <property type="match status" value="1"/>
</dbReference>
<dbReference type="Gene3D" id="3.40.50.150">
    <property type="entry name" value="Vaccinia Virus protein VP39"/>
    <property type="match status" value="1"/>
</dbReference>
<gene>
    <name evidence="4" type="ORF">JANAI62_04410</name>
</gene>
<evidence type="ECO:0000259" key="3">
    <source>
        <dbReference type="Pfam" id="PF05175"/>
    </source>
</evidence>
<organism evidence="4 5">
    <name type="scientific">Jannaschia pagri</name>
    <dbReference type="NCBI Taxonomy" id="2829797"/>
    <lineage>
        <taxon>Bacteria</taxon>
        <taxon>Pseudomonadati</taxon>
        <taxon>Pseudomonadota</taxon>
        <taxon>Alphaproteobacteria</taxon>
        <taxon>Rhodobacterales</taxon>
        <taxon>Roseobacteraceae</taxon>
        <taxon>Jannaschia</taxon>
    </lineage>
</organism>
<dbReference type="Pfam" id="PF05175">
    <property type="entry name" value="MTS"/>
    <property type="match status" value="1"/>
</dbReference>
<dbReference type="RefSeq" id="WP_220747330.1">
    <property type="nucleotide sequence ID" value="NZ_BPFH01000001.1"/>
</dbReference>
<feature type="domain" description="Methyltransferase small" evidence="3">
    <location>
        <begin position="29"/>
        <end position="117"/>
    </location>
</feature>
<accession>A0ABQ4NHB4</accession>
<evidence type="ECO:0000256" key="1">
    <source>
        <dbReference type="ARBA" id="ARBA00022603"/>
    </source>
</evidence>
<dbReference type="GO" id="GO:0008168">
    <property type="term" value="F:methyltransferase activity"/>
    <property type="evidence" value="ECO:0007669"/>
    <property type="project" value="UniProtKB-KW"/>
</dbReference>
<evidence type="ECO:0000313" key="5">
    <source>
        <dbReference type="Proteomes" id="UP000786693"/>
    </source>
</evidence>
<keyword evidence="5" id="KW-1185">Reference proteome</keyword>
<dbReference type="PANTHER" id="PTHR47739:SF1">
    <property type="entry name" value="TRNA1(VAL) (ADENINE(37)-N6)-METHYLTRANSFERASE"/>
    <property type="match status" value="1"/>
</dbReference>
<protein>
    <submittedName>
        <fullName evidence="4">Methyltransferase</fullName>
    </submittedName>
</protein>
<dbReference type="CDD" id="cd02440">
    <property type="entry name" value="AdoMet_MTases"/>
    <property type="match status" value="1"/>
</dbReference>
<dbReference type="InterPro" id="IPR029063">
    <property type="entry name" value="SAM-dependent_MTases_sf"/>
</dbReference>
<dbReference type="EMBL" id="BPFH01000001">
    <property type="protein sequence ID" value="GIT93818.1"/>
    <property type="molecule type" value="Genomic_DNA"/>
</dbReference>
<dbReference type="SUPFAM" id="SSF53335">
    <property type="entry name" value="S-adenosyl-L-methionine-dependent methyltransferases"/>
    <property type="match status" value="1"/>
</dbReference>
<keyword evidence="2" id="KW-0949">S-adenosyl-L-methionine</keyword>
<dbReference type="Proteomes" id="UP000786693">
    <property type="component" value="Unassembled WGS sequence"/>
</dbReference>
<dbReference type="InterPro" id="IPR050210">
    <property type="entry name" value="tRNA_Adenine-N(6)_MTase"/>
</dbReference>
<keyword evidence="1 4" id="KW-0489">Methyltransferase</keyword>
<proteinExistence type="predicted"/>
<comment type="caution">
    <text evidence="4">The sequence shown here is derived from an EMBL/GenBank/DDBJ whole genome shotgun (WGS) entry which is preliminary data.</text>
</comment>
<dbReference type="InterPro" id="IPR002052">
    <property type="entry name" value="DNA_methylase_N6_adenine_CS"/>
</dbReference>